<organism evidence="2 3">
    <name type="scientific">Mycobacterium asiaticum</name>
    <dbReference type="NCBI Taxonomy" id="1790"/>
    <lineage>
        <taxon>Bacteria</taxon>
        <taxon>Bacillati</taxon>
        <taxon>Actinomycetota</taxon>
        <taxon>Actinomycetes</taxon>
        <taxon>Mycobacteriales</taxon>
        <taxon>Mycobacteriaceae</taxon>
        <taxon>Mycobacterium</taxon>
    </lineage>
</organism>
<dbReference type="PANTHER" id="PTHR35176">
    <property type="entry name" value="HEME OXYGENASE HI_0854-RELATED"/>
    <property type="match status" value="1"/>
</dbReference>
<dbReference type="Gene3D" id="2.30.110.10">
    <property type="entry name" value="Electron Transport, Fmn-binding Protein, Chain A"/>
    <property type="match status" value="1"/>
</dbReference>
<gene>
    <name evidence="2" type="ORF">A9X01_22700</name>
</gene>
<dbReference type="GO" id="GO:0016627">
    <property type="term" value="F:oxidoreductase activity, acting on the CH-CH group of donors"/>
    <property type="evidence" value="ECO:0007669"/>
    <property type="project" value="TreeGrafter"/>
</dbReference>
<dbReference type="AlphaFoldDB" id="A0A1A3C4K0"/>
<evidence type="ECO:0000313" key="2">
    <source>
        <dbReference type="EMBL" id="OBI82015.1"/>
    </source>
</evidence>
<dbReference type="OrthoDB" id="156845at2"/>
<dbReference type="EMBL" id="LZKQ01000180">
    <property type="protein sequence ID" value="OBI82015.1"/>
    <property type="molecule type" value="Genomic_DNA"/>
</dbReference>
<comment type="caution">
    <text evidence="2">The sequence shown here is derived from an EMBL/GenBank/DDBJ whole genome shotgun (WGS) entry which is preliminary data.</text>
</comment>
<dbReference type="SUPFAM" id="SSF50475">
    <property type="entry name" value="FMN-binding split barrel"/>
    <property type="match status" value="1"/>
</dbReference>
<sequence>MDKRQLAEELGHPGAQELLAGSMARLAYNAHDGFPRVIPVGFHWTGEHIVVSTAPTSPKARALASRPQVALTIDGGSTPEEAKALLVRGVATLDTVSGVTEEYLESARNSMDGPELEEFERNVRATYQAMVRISIEPLWARFYDFGAGRLPDFLAELVKGG</sequence>
<accession>A0A1A3C4K0</accession>
<dbReference type="RefSeq" id="WP_065121589.1">
    <property type="nucleotide sequence ID" value="NZ_LZKQ01000180.1"/>
</dbReference>
<dbReference type="InterPro" id="IPR012349">
    <property type="entry name" value="Split_barrel_FMN-bd"/>
</dbReference>
<dbReference type="GO" id="GO:0005829">
    <property type="term" value="C:cytosol"/>
    <property type="evidence" value="ECO:0007669"/>
    <property type="project" value="TreeGrafter"/>
</dbReference>
<name>A0A1A3C4K0_MYCAS</name>
<dbReference type="GO" id="GO:0070967">
    <property type="term" value="F:coenzyme F420 binding"/>
    <property type="evidence" value="ECO:0007669"/>
    <property type="project" value="TreeGrafter"/>
</dbReference>
<proteinExistence type="predicted"/>
<dbReference type="STRING" id="1790.A5645_03115"/>
<dbReference type="InterPro" id="IPR024747">
    <property type="entry name" value="Pyridox_Oxase-rel"/>
</dbReference>
<evidence type="ECO:0000313" key="3">
    <source>
        <dbReference type="Proteomes" id="UP000093795"/>
    </source>
</evidence>
<protein>
    <submittedName>
        <fullName evidence="2">Pyridoxamine 5-phosphate oxidase</fullName>
    </submittedName>
</protein>
<evidence type="ECO:0000256" key="1">
    <source>
        <dbReference type="ARBA" id="ARBA00023002"/>
    </source>
</evidence>
<reference evidence="2 3" key="1">
    <citation type="submission" date="2016-06" db="EMBL/GenBank/DDBJ databases">
        <authorList>
            <person name="Kjaerup R.B."/>
            <person name="Dalgaard T.S."/>
            <person name="Juul-Madsen H.R."/>
        </authorList>
    </citation>
    <scope>NUCLEOTIDE SEQUENCE [LARGE SCALE GENOMIC DNA]</scope>
    <source>
        <strain evidence="2 3">1081914.2</strain>
    </source>
</reference>
<dbReference type="Pfam" id="PF12900">
    <property type="entry name" value="Pyridox_ox_2"/>
    <property type="match status" value="1"/>
</dbReference>
<dbReference type="InterPro" id="IPR052019">
    <property type="entry name" value="F420H2_bilvrd_red/Heme_oxyg"/>
</dbReference>
<keyword evidence="1" id="KW-0560">Oxidoreductase</keyword>
<dbReference type="PANTHER" id="PTHR35176:SF6">
    <property type="entry name" value="HEME OXYGENASE HI_0854-RELATED"/>
    <property type="match status" value="1"/>
</dbReference>
<dbReference type="Proteomes" id="UP000093795">
    <property type="component" value="Unassembled WGS sequence"/>
</dbReference>